<dbReference type="OrthoDB" id="6238287at2"/>
<accession>A0A432WI70</accession>
<protein>
    <recommendedName>
        <fullName evidence="3">DUF721 domain-containing protein</fullName>
    </recommendedName>
</protein>
<dbReference type="EMBL" id="PIPM01000005">
    <property type="protein sequence ID" value="RUO33490.1"/>
    <property type="molecule type" value="Genomic_DNA"/>
</dbReference>
<dbReference type="Proteomes" id="UP000288405">
    <property type="component" value="Unassembled WGS sequence"/>
</dbReference>
<evidence type="ECO:0000313" key="2">
    <source>
        <dbReference type="Proteomes" id="UP000288405"/>
    </source>
</evidence>
<dbReference type="InterPro" id="IPR007922">
    <property type="entry name" value="DciA-like"/>
</dbReference>
<evidence type="ECO:0008006" key="3">
    <source>
        <dbReference type="Google" id="ProtNLM"/>
    </source>
</evidence>
<organism evidence="1 2">
    <name type="scientific">Aliidiomarina sanyensis</name>
    <dbReference type="NCBI Taxonomy" id="1249555"/>
    <lineage>
        <taxon>Bacteria</taxon>
        <taxon>Pseudomonadati</taxon>
        <taxon>Pseudomonadota</taxon>
        <taxon>Gammaproteobacteria</taxon>
        <taxon>Alteromonadales</taxon>
        <taxon>Idiomarinaceae</taxon>
        <taxon>Aliidiomarina</taxon>
    </lineage>
</organism>
<comment type="caution">
    <text evidence="1">The sequence shown here is derived from an EMBL/GenBank/DDBJ whole genome shotgun (WGS) entry which is preliminary data.</text>
</comment>
<sequence length="102" mass="11491">MLRKPPKTVQSLLNDSPLTRLQKKQDAQEQLQVLWAETVPADLHANSRCLAVQGQTLIVIARSGAWATRIRLMQPHIMAKFSELPNLNVRSLEVKVRPNLSS</sequence>
<name>A0A432WI70_9GAMM</name>
<dbReference type="Pfam" id="PF05258">
    <property type="entry name" value="DciA"/>
    <property type="match status" value="1"/>
</dbReference>
<reference evidence="1 2" key="1">
    <citation type="journal article" date="2011" name="Front. Microbiol.">
        <title>Genomic signatures of strain selection and enhancement in Bacillus atrophaeus var. globigii, a historical biowarfare simulant.</title>
        <authorList>
            <person name="Gibbons H.S."/>
            <person name="Broomall S.M."/>
            <person name="McNew L.A."/>
            <person name="Daligault H."/>
            <person name="Chapman C."/>
            <person name="Bruce D."/>
            <person name="Karavis M."/>
            <person name="Krepps M."/>
            <person name="McGregor P.A."/>
            <person name="Hong C."/>
            <person name="Park K.H."/>
            <person name="Akmal A."/>
            <person name="Feldman A."/>
            <person name="Lin J.S."/>
            <person name="Chang W.E."/>
            <person name="Higgs B.W."/>
            <person name="Demirev P."/>
            <person name="Lindquist J."/>
            <person name="Liem A."/>
            <person name="Fochler E."/>
            <person name="Read T.D."/>
            <person name="Tapia R."/>
            <person name="Johnson S."/>
            <person name="Bishop-Lilly K.A."/>
            <person name="Detter C."/>
            <person name="Han C."/>
            <person name="Sozhamannan S."/>
            <person name="Rosenzweig C.N."/>
            <person name="Skowronski E.W."/>
        </authorList>
    </citation>
    <scope>NUCLEOTIDE SEQUENCE [LARGE SCALE GENOMIC DNA]</scope>
    <source>
        <strain evidence="1 2">GYP-17</strain>
    </source>
</reference>
<dbReference type="RefSeq" id="WP_126776799.1">
    <property type="nucleotide sequence ID" value="NZ_PIPM01000005.1"/>
</dbReference>
<dbReference type="PANTHER" id="PTHR36456">
    <property type="entry name" value="UPF0232 PROTEIN SCO3875"/>
    <property type="match status" value="1"/>
</dbReference>
<evidence type="ECO:0000313" key="1">
    <source>
        <dbReference type="EMBL" id="RUO33490.1"/>
    </source>
</evidence>
<keyword evidence="2" id="KW-1185">Reference proteome</keyword>
<dbReference type="AlphaFoldDB" id="A0A432WI70"/>
<dbReference type="PANTHER" id="PTHR36456:SF1">
    <property type="entry name" value="UPF0232 PROTEIN SCO3875"/>
    <property type="match status" value="1"/>
</dbReference>
<gene>
    <name evidence="1" type="ORF">CWE11_06520</name>
</gene>
<proteinExistence type="predicted"/>